<feature type="region of interest" description="Disordered" evidence="14">
    <location>
        <begin position="185"/>
        <end position="234"/>
    </location>
</feature>
<evidence type="ECO:0000256" key="6">
    <source>
        <dbReference type="ARBA" id="ARBA00022771"/>
    </source>
</evidence>
<feature type="region of interest" description="Disordered" evidence="14">
    <location>
        <begin position="462"/>
        <end position="505"/>
    </location>
</feature>
<dbReference type="PANTHER" id="PTHR16515:SF58">
    <property type="entry name" value="ZINC FINGER PROTEIN 22"/>
    <property type="match status" value="1"/>
</dbReference>
<evidence type="ECO:0000256" key="8">
    <source>
        <dbReference type="ARBA" id="ARBA00023015"/>
    </source>
</evidence>
<dbReference type="SUPFAM" id="SSF57667">
    <property type="entry name" value="beta-beta-alpha zinc fingers"/>
    <property type="match status" value="2"/>
</dbReference>
<evidence type="ECO:0000256" key="11">
    <source>
        <dbReference type="ARBA" id="ARBA00023242"/>
    </source>
</evidence>
<keyword evidence="10" id="KW-0804">Transcription</keyword>
<evidence type="ECO:0000256" key="14">
    <source>
        <dbReference type="SAM" id="MobiDB-lite"/>
    </source>
</evidence>
<dbReference type="Pfam" id="PF00096">
    <property type="entry name" value="zf-C2H2"/>
    <property type="match status" value="2"/>
</dbReference>
<evidence type="ECO:0000256" key="3">
    <source>
        <dbReference type="ARBA" id="ARBA00006991"/>
    </source>
</evidence>
<feature type="region of interest" description="Disordered" evidence="14">
    <location>
        <begin position="265"/>
        <end position="340"/>
    </location>
</feature>
<name>A0A9Y4TUZ5_9TELE</name>
<dbReference type="PROSITE" id="PS00028">
    <property type="entry name" value="ZINC_FINGER_C2H2_1"/>
    <property type="match status" value="2"/>
</dbReference>
<dbReference type="InterPro" id="IPR050331">
    <property type="entry name" value="Zinc_finger"/>
</dbReference>
<dbReference type="InterPro" id="IPR036236">
    <property type="entry name" value="Znf_C2H2_sf"/>
</dbReference>
<evidence type="ECO:0000313" key="17">
    <source>
        <dbReference type="RefSeq" id="XP_008295525.1"/>
    </source>
</evidence>
<dbReference type="FunFam" id="3.30.160.60:FF:000671">
    <property type="entry name" value="Zinc finger protein 26"/>
    <property type="match status" value="1"/>
</dbReference>
<dbReference type="Proteomes" id="UP000694891">
    <property type="component" value="Unplaced"/>
</dbReference>
<dbReference type="SMART" id="SM00355">
    <property type="entry name" value="ZnF_C2H2"/>
    <property type="match status" value="3"/>
</dbReference>
<keyword evidence="5" id="KW-0677">Repeat</keyword>
<evidence type="ECO:0000256" key="4">
    <source>
        <dbReference type="ARBA" id="ARBA00022723"/>
    </source>
</evidence>
<proteinExistence type="inferred from homology"/>
<dbReference type="FunFam" id="3.30.160.60:FF:001239">
    <property type="entry name" value="Zinc finger protein 615"/>
    <property type="match status" value="1"/>
</dbReference>
<dbReference type="GO" id="GO:0003677">
    <property type="term" value="F:DNA binding"/>
    <property type="evidence" value="ECO:0007669"/>
    <property type="project" value="UniProtKB-KW"/>
</dbReference>
<evidence type="ECO:0000256" key="9">
    <source>
        <dbReference type="ARBA" id="ARBA00023125"/>
    </source>
</evidence>
<feature type="compositionally biased region" description="Low complexity" evidence="14">
    <location>
        <begin position="414"/>
        <end position="428"/>
    </location>
</feature>
<dbReference type="GO" id="GO:0005634">
    <property type="term" value="C:nucleus"/>
    <property type="evidence" value="ECO:0007669"/>
    <property type="project" value="UniProtKB-SubCell"/>
</dbReference>
<keyword evidence="8" id="KW-0805">Transcription regulation</keyword>
<dbReference type="FunFam" id="3.30.160.60:FF:001344">
    <property type="entry name" value="Zinc finger protein 16 like"/>
    <property type="match status" value="1"/>
</dbReference>
<feature type="compositionally biased region" description="Low complexity" evidence="14">
    <location>
        <begin position="192"/>
        <end position="223"/>
    </location>
</feature>
<feature type="compositionally biased region" description="Polar residues" evidence="14">
    <location>
        <begin position="75"/>
        <end position="86"/>
    </location>
</feature>
<dbReference type="PROSITE" id="PS50157">
    <property type="entry name" value="ZINC_FINGER_C2H2_2"/>
    <property type="match status" value="3"/>
</dbReference>
<feature type="domain" description="C2H2-type" evidence="15">
    <location>
        <begin position="597"/>
        <end position="624"/>
    </location>
</feature>
<evidence type="ECO:0000256" key="1">
    <source>
        <dbReference type="ARBA" id="ARBA00003767"/>
    </source>
</evidence>
<evidence type="ECO:0000256" key="5">
    <source>
        <dbReference type="ARBA" id="ARBA00022737"/>
    </source>
</evidence>
<sequence length="661" mass="70955">MSSRLAFQTQLASIMEVLANAAVAEICKLVDDDYAVVSLQMSQCQRENKALKRKLHLLELKMARGNAERRLRESAMNSSRPKVQISTGGGLQGSSPSTDGAFERQVDVALWSGRAATRDATSELILSESIQRKSPGVELVEAEALVVKEEKVEANMSRVVGTQEDVPLIGDDGVLEHVPRGAVGRRPRLEQHNSQSTSSQSQVQSQSHVQIQSQSQSQNSSSSRGVERDEEPDVVLVKVEEVEPVTGPLTGLSIQEGLVESSTDDYKGLLPFDETTQTSTNQLSDQQDSGRGFSELNALGSQDSSSIAAGQQKVPDTNRPASPATDQQQQQQRCSNSNPLSSEYSLFELETFFTRWAPDNDPASAPNGQSCAFTSDESAECDQDGIIIVETQSQCRPALQPPHTTASSAARLTGGQNSSSASGSASQGTCVSTRLRMQAPSSQPPWSRPPAIIRSAQAQLLQQRRDGNRISQQQQHSIPSAQSPRSSGAAALSNSNRSDAASVSGINPAIKNMRCTVTPQSSLPVRGSTAALAAFDVAISAHHRASVVARHSKSQPASSAPGERRRRSYVCRACGKAFSGLSNLEAHERVHTGEKPFCCDTCGKRFSEAGNLKKHQRVHTGEKPFSCDQCGKRFAWICNLRTHQQSATGCGPPTRGGLGLD</sequence>
<dbReference type="GO" id="GO:0008270">
    <property type="term" value="F:zinc ion binding"/>
    <property type="evidence" value="ECO:0007669"/>
    <property type="project" value="UniProtKB-KW"/>
</dbReference>
<comment type="function">
    <text evidence="1">May be involved in transcriptional regulation.</text>
</comment>
<evidence type="ECO:0000256" key="2">
    <source>
        <dbReference type="ARBA" id="ARBA00004123"/>
    </source>
</evidence>
<keyword evidence="11" id="KW-0539">Nucleus</keyword>
<protein>
    <submittedName>
        <fullName evidence="17">Zinc finger protein 1</fullName>
    </submittedName>
</protein>
<feature type="domain" description="C2H2-type" evidence="15">
    <location>
        <begin position="625"/>
        <end position="652"/>
    </location>
</feature>
<feature type="coiled-coil region" evidence="13">
    <location>
        <begin position="41"/>
        <end position="68"/>
    </location>
</feature>
<comment type="subcellular location">
    <subcellularLocation>
        <location evidence="2">Nucleus</location>
    </subcellularLocation>
</comment>
<feature type="compositionally biased region" description="Polar residues" evidence="14">
    <location>
        <begin position="274"/>
        <end position="289"/>
    </location>
</feature>
<dbReference type="RefSeq" id="XP_008295525.1">
    <property type="nucleotide sequence ID" value="XM_008297303.1"/>
</dbReference>
<evidence type="ECO:0000256" key="13">
    <source>
        <dbReference type="SAM" id="Coils"/>
    </source>
</evidence>
<feature type="compositionally biased region" description="Polar residues" evidence="14">
    <location>
        <begin position="299"/>
        <end position="309"/>
    </location>
</feature>
<evidence type="ECO:0000313" key="16">
    <source>
        <dbReference type="Proteomes" id="UP000694891"/>
    </source>
</evidence>
<gene>
    <name evidence="17" type="primary">LOC103368813</name>
</gene>
<keyword evidence="4" id="KW-0479">Metal-binding</keyword>
<keyword evidence="13" id="KW-0175">Coiled coil</keyword>
<keyword evidence="16" id="KW-1185">Reference proteome</keyword>
<feature type="region of interest" description="Disordered" evidence="14">
    <location>
        <begin position="69"/>
        <end position="99"/>
    </location>
</feature>
<dbReference type="PANTHER" id="PTHR16515">
    <property type="entry name" value="PR DOMAIN ZINC FINGER PROTEIN"/>
    <property type="match status" value="1"/>
</dbReference>
<dbReference type="GO" id="GO:0010468">
    <property type="term" value="P:regulation of gene expression"/>
    <property type="evidence" value="ECO:0007669"/>
    <property type="project" value="TreeGrafter"/>
</dbReference>
<organism evidence="16 17">
    <name type="scientific">Stegastes partitus</name>
    <name type="common">bicolor damselfish</name>
    <dbReference type="NCBI Taxonomy" id="144197"/>
    <lineage>
        <taxon>Eukaryota</taxon>
        <taxon>Metazoa</taxon>
        <taxon>Chordata</taxon>
        <taxon>Craniata</taxon>
        <taxon>Vertebrata</taxon>
        <taxon>Euteleostomi</taxon>
        <taxon>Actinopterygii</taxon>
        <taxon>Neopterygii</taxon>
        <taxon>Teleostei</taxon>
        <taxon>Neoteleostei</taxon>
        <taxon>Acanthomorphata</taxon>
        <taxon>Ovalentaria</taxon>
        <taxon>Pomacentridae</taxon>
        <taxon>Stegastes</taxon>
    </lineage>
</organism>
<evidence type="ECO:0000259" key="15">
    <source>
        <dbReference type="PROSITE" id="PS50157"/>
    </source>
</evidence>
<keyword evidence="6 12" id="KW-0863">Zinc-finger</keyword>
<evidence type="ECO:0000256" key="7">
    <source>
        <dbReference type="ARBA" id="ARBA00022833"/>
    </source>
</evidence>
<dbReference type="AlphaFoldDB" id="A0A9Y4TUZ5"/>
<reference evidence="17" key="1">
    <citation type="submission" date="2025-08" db="UniProtKB">
        <authorList>
            <consortium name="RefSeq"/>
        </authorList>
    </citation>
    <scope>IDENTIFICATION</scope>
</reference>
<keyword evidence="7" id="KW-0862">Zinc</keyword>
<dbReference type="InterPro" id="IPR013087">
    <property type="entry name" value="Znf_C2H2_type"/>
</dbReference>
<evidence type="ECO:0000256" key="10">
    <source>
        <dbReference type="ARBA" id="ARBA00023163"/>
    </source>
</evidence>
<comment type="similarity">
    <text evidence="3">Belongs to the krueppel C2H2-type zinc-finger protein family.</text>
</comment>
<dbReference type="GeneID" id="103368813"/>
<evidence type="ECO:0000256" key="12">
    <source>
        <dbReference type="PROSITE-ProRule" id="PRU00042"/>
    </source>
</evidence>
<feature type="region of interest" description="Disordered" evidence="14">
    <location>
        <begin position="395"/>
        <end position="430"/>
    </location>
</feature>
<feature type="domain" description="C2H2-type" evidence="15">
    <location>
        <begin position="569"/>
        <end position="596"/>
    </location>
</feature>
<keyword evidence="9" id="KW-0238">DNA-binding</keyword>
<feature type="compositionally biased region" description="Polar residues" evidence="14">
    <location>
        <begin position="469"/>
        <end position="505"/>
    </location>
</feature>
<dbReference type="Gene3D" id="3.30.160.60">
    <property type="entry name" value="Classic Zinc Finger"/>
    <property type="match status" value="3"/>
</dbReference>
<accession>A0A9Y4TUZ5</accession>